<evidence type="ECO:0000313" key="3">
    <source>
        <dbReference type="Proteomes" id="UP001490816"/>
    </source>
</evidence>
<dbReference type="Proteomes" id="UP001490816">
    <property type="component" value="Unassembled WGS sequence"/>
</dbReference>
<dbReference type="RefSeq" id="WP_046432184.1">
    <property type="nucleotide sequence ID" value="NZ_JBBMEZ010000013.1"/>
</dbReference>
<name>A0ABV1F955_9FIRM</name>
<reference evidence="2 3" key="1">
    <citation type="submission" date="2024-03" db="EMBL/GenBank/DDBJ databases">
        <title>Human intestinal bacterial collection.</title>
        <authorList>
            <person name="Pauvert C."/>
            <person name="Hitch T.C.A."/>
            <person name="Clavel T."/>
        </authorList>
    </citation>
    <scope>NUCLEOTIDE SEQUENCE [LARGE SCALE GENOMIC DNA]</scope>
    <source>
        <strain evidence="2 3">CLA-JM-H38</strain>
    </source>
</reference>
<sequence>MTEREILLKKISTYEFAALDLQIYLDTHPHDTAMIQKMNGFKEKLKPLVEEYEEKFGPLKKSMTSTNMWSWIKGPWPWENEEDC</sequence>
<feature type="domain" description="Protein CotJB" evidence="1">
    <location>
        <begin position="7"/>
        <end position="79"/>
    </location>
</feature>
<protein>
    <submittedName>
        <fullName evidence="2">Spore coat protein CotJB</fullName>
    </submittedName>
</protein>
<organism evidence="2 3">
    <name type="scientific">Ruminococcoides intestinale</name>
    <dbReference type="NCBI Taxonomy" id="3133162"/>
    <lineage>
        <taxon>Bacteria</taxon>
        <taxon>Bacillati</taxon>
        <taxon>Bacillota</taxon>
        <taxon>Clostridia</taxon>
        <taxon>Eubacteriales</taxon>
        <taxon>Oscillospiraceae</taxon>
        <taxon>Ruminococcoides</taxon>
    </lineage>
</organism>
<keyword evidence="2" id="KW-0167">Capsid protein</keyword>
<keyword evidence="2" id="KW-0946">Virion</keyword>
<dbReference type="EMBL" id="JBBMEZ010000013">
    <property type="protein sequence ID" value="MEQ2469904.1"/>
    <property type="molecule type" value="Genomic_DNA"/>
</dbReference>
<dbReference type="Pfam" id="PF12652">
    <property type="entry name" value="CotJB"/>
    <property type="match status" value="1"/>
</dbReference>
<proteinExistence type="predicted"/>
<comment type="caution">
    <text evidence="2">The sequence shown here is derived from an EMBL/GenBank/DDBJ whole genome shotgun (WGS) entry which is preliminary data.</text>
</comment>
<gene>
    <name evidence="2" type="ORF">WMO39_06090</name>
</gene>
<dbReference type="InterPro" id="IPR024207">
    <property type="entry name" value="CotJB_dom"/>
</dbReference>
<dbReference type="PIRSF" id="PIRSF010606">
    <property type="entry name" value="Spore_coat_CotJB"/>
    <property type="match status" value="1"/>
</dbReference>
<evidence type="ECO:0000313" key="2">
    <source>
        <dbReference type="EMBL" id="MEQ2469904.1"/>
    </source>
</evidence>
<keyword evidence="3" id="KW-1185">Reference proteome</keyword>
<evidence type="ECO:0000259" key="1">
    <source>
        <dbReference type="Pfam" id="PF12652"/>
    </source>
</evidence>
<accession>A0ABV1F955</accession>
<dbReference type="InterPro" id="IPR016571">
    <property type="entry name" value="Spore_coat_assembly_CotJB"/>
</dbReference>